<dbReference type="Pfam" id="PF04072">
    <property type="entry name" value="LCM"/>
    <property type="match status" value="1"/>
</dbReference>
<organism evidence="4 5">
    <name type="scientific">Oidiodendron maius (strain Zn)</name>
    <dbReference type="NCBI Taxonomy" id="913774"/>
    <lineage>
        <taxon>Eukaryota</taxon>
        <taxon>Fungi</taxon>
        <taxon>Dikarya</taxon>
        <taxon>Ascomycota</taxon>
        <taxon>Pezizomycotina</taxon>
        <taxon>Leotiomycetes</taxon>
        <taxon>Leotiomycetes incertae sedis</taxon>
        <taxon>Myxotrichaceae</taxon>
        <taxon>Oidiodendron</taxon>
    </lineage>
</organism>
<gene>
    <name evidence="4" type="ORF">OIDMADRAFT_31031</name>
</gene>
<name>A0A0C3H837_OIDMZ</name>
<evidence type="ECO:0000313" key="5">
    <source>
        <dbReference type="Proteomes" id="UP000054321"/>
    </source>
</evidence>
<keyword evidence="1" id="KW-0489">Methyltransferase</keyword>
<reference evidence="4 5" key="1">
    <citation type="submission" date="2014-04" db="EMBL/GenBank/DDBJ databases">
        <authorList>
            <consortium name="DOE Joint Genome Institute"/>
            <person name="Kuo A."/>
            <person name="Martino E."/>
            <person name="Perotto S."/>
            <person name="Kohler A."/>
            <person name="Nagy L.G."/>
            <person name="Floudas D."/>
            <person name="Copeland A."/>
            <person name="Barry K.W."/>
            <person name="Cichocki N."/>
            <person name="Veneault-Fourrey C."/>
            <person name="LaButti K."/>
            <person name="Lindquist E.A."/>
            <person name="Lipzen A."/>
            <person name="Lundell T."/>
            <person name="Morin E."/>
            <person name="Murat C."/>
            <person name="Sun H."/>
            <person name="Tunlid A."/>
            <person name="Henrissat B."/>
            <person name="Grigoriev I.V."/>
            <person name="Hibbett D.S."/>
            <person name="Martin F."/>
            <person name="Nordberg H.P."/>
            <person name="Cantor M.N."/>
            <person name="Hua S.X."/>
        </authorList>
    </citation>
    <scope>NUCLEOTIDE SEQUENCE [LARGE SCALE GENOMIC DNA]</scope>
    <source>
        <strain evidence="4 5">Zn</strain>
    </source>
</reference>
<dbReference type="GO" id="GO:0008168">
    <property type="term" value="F:methyltransferase activity"/>
    <property type="evidence" value="ECO:0007669"/>
    <property type="project" value="UniProtKB-KW"/>
</dbReference>
<proteinExistence type="predicted"/>
<keyword evidence="2" id="KW-0808">Transferase</keyword>
<dbReference type="PANTHER" id="PTHR43619:SF2">
    <property type="entry name" value="S-ADENOSYL-L-METHIONINE-DEPENDENT METHYLTRANSFERASES SUPERFAMILY PROTEIN"/>
    <property type="match status" value="1"/>
</dbReference>
<dbReference type="HOGENOM" id="CLU_069348_2_0_1"/>
<accession>A0A0C3H837</accession>
<dbReference type="GO" id="GO:0032259">
    <property type="term" value="P:methylation"/>
    <property type="evidence" value="ECO:0007669"/>
    <property type="project" value="UniProtKB-KW"/>
</dbReference>
<dbReference type="Gene3D" id="3.40.50.150">
    <property type="entry name" value="Vaccinia Virus protein VP39"/>
    <property type="match status" value="1"/>
</dbReference>
<dbReference type="InterPro" id="IPR016874">
    <property type="entry name" value="TcmP-like"/>
</dbReference>
<dbReference type="PANTHER" id="PTHR43619">
    <property type="entry name" value="S-ADENOSYL-L-METHIONINE-DEPENDENT METHYLTRANSFERASE YKTD-RELATED"/>
    <property type="match status" value="1"/>
</dbReference>
<keyword evidence="5" id="KW-1185">Reference proteome</keyword>
<dbReference type="SUPFAM" id="SSF53335">
    <property type="entry name" value="S-adenosyl-L-methionine-dependent methyltransferases"/>
    <property type="match status" value="1"/>
</dbReference>
<dbReference type="OrthoDB" id="203237at2759"/>
<dbReference type="InterPro" id="IPR029063">
    <property type="entry name" value="SAM-dependent_MTases_sf"/>
</dbReference>
<evidence type="ECO:0000256" key="2">
    <source>
        <dbReference type="ARBA" id="ARBA00022679"/>
    </source>
</evidence>
<reference evidence="5" key="2">
    <citation type="submission" date="2015-01" db="EMBL/GenBank/DDBJ databases">
        <title>Evolutionary Origins and Diversification of the Mycorrhizal Mutualists.</title>
        <authorList>
            <consortium name="DOE Joint Genome Institute"/>
            <consortium name="Mycorrhizal Genomics Consortium"/>
            <person name="Kohler A."/>
            <person name="Kuo A."/>
            <person name="Nagy L.G."/>
            <person name="Floudas D."/>
            <person name="Copeland A."/>
            <person name="Barry K.W."/>
            <person name="Cichocki N."/>
            <person name="Veneault-Fourrey C."/>
            <person name="LaButti K."/>
            <person name="Lindquist E.A."/>
            <person name="Lipzen A."/>
            <person name="Lundell T."/>
            <person name="Morin E."/>
            <person name="Murat C."/>
            <person name="Riley R."/>
            <person name="Ohm R."/>
            <person name="Sun H."/>
            <person name="Tunlid A."/>
            <person name="Henrissat B."/>
            <person name="Grigoriev I.V."/>
            <person name="Hibbett D.S."/>
            <person name="Martin F."/>
        </authorList>
    </citation>
    <scope>NUCLEOTIDE SEQUENCE [LARGE SCALE GENOMIC DNA]</scope>
    <source>
        <strain evidence="5">Zn</strain>
    </source>
</reference>
<evidence type="ECO:0008006" key="6">
    <source>
        <dbReference type="Google" id="ProtNLM"/>
    </source>
</evidence>
<dbReference type="STRING" id="913774.A0A0C3H837"/>
<dbReference type="Proteomes" id="UP000054321">
    <property type="component" value="Unassembled WGS sequence"/>
</dbReference>
<dbReference type="InterPro" id="IPR007213">
    <property type="entry name" value="Ppm1/Ppm2/Tcmp"/>
</dbReference>
<evidence type="ECO:0000256" key="1">
    <source>
        <dbReference type="ARBA" id="ARBA00022603"/>
    </source>
</evidence>
<protein>
    <recommendedName>
        <fullName evidence="6">Polyketide synthase methyltransferase domain-containing protein</fullName>
    </recommendedName>
</protein>
<dbReference type="InParanoid" id="A0A0C3H837"/>
<feature type="region of interest" description="Disordered" evidence="3">
    <location>
        <begin position="1"/>
        <end position="22"/>
    </location>
</feature>
<evidence type="ECO:0000256" key="3">
    <source>
        <dbReference type="SAM" id="MobiDB-lite"/>
    </source>
</evidence>
<dbReference type="PIRSF" id="PIRSF028177">
    <property type="entry name" value="Polyketide_synth_Omtfrase_TcmP"/>
    <property type="match status" value="1"/>
</dbReference>
<sequence length="289" mass="31626">MASSNPATLSDGAETRPTKVTLTGPEETLLATLYGRAQDAASDNPVLADRWASEVIDKIDYDFSKTGMDATACTTVAIRAQALDNWTSNFLATHSSATVLHLGAGLDSRCFRIQHGAGVRWVDLDLPDAVALRRRLVPSPEGDYTLLSTSVADHDQWLPNIPADRPTIVVLEGLTMYLHEEEGKRLLQSIVSRFARVGGQIAFDCYGSLAIHLQGFMKPVQNTGSELHWGIDDPLVLEAWCPTLKLVDALRAVDLPGISHLPLTARVQASVVSYMPYLRDAGRLLRYQF</sequence>
<dbReference type="EMBL" id="KN832879">
    <property type="protein sequence ID" value="KIM99439.1"/>
    <property type="molecule type" value="Genomic_DNA"/>
</dbReference>
<evidence type="ECO:0000313" key="4">
    <source>
        <dbReference type="EMBL" id="KIM99439.1"/>
    </source>
</evidence>
<dbReference type="AlphaFoldDB" id="A0A0C3H837"/>